<dbReference type="PANTHER" id="PTHR46153">
    <property type="entry name" value="ACYL CARRIER PROTEIN"/>
    <property type="match status" value="1"/>
</dbReference>
<organism evidence="5 6">
    <name type="scientific">Polarella glacialis</name>
    <name type="common">Dinoflagellate</name>
    <dbReference type="NCBI Taxonomy" id="89957"/>
    <lineage>
        <taxon>Eukaryota</taxon>
        <taxon>Sar</taxon>
        <taxon>Alveolata</taxon>
        <taxon>Dinophyceae</taxon>
        <taxon>Suessiales</taxon>
        <taxon>Suessiaceae</taxon>
        <taxon>Polarella</taxon>
    </lineage>
</organism>
<dbReference type="Gene3D" id="3.90.1170.10">
    <property type="entry name" value="Ribosomal protein L10e/L16"/>
    <property type="match status" value="1"/>
</dbReference>
<comment type="caution">
    <text evidence="5">The sequence shown here is derived from an EMBL/GenBank/DDBJ whole genome shotgun (WGS) entry which is preliminary data.</text>
</comment>
<evidence type="ECO:0000256" key="2">
    <source>
        <dbReference type="ARBA" id="ARBA00022980"/>
    </source>
</evidence>
<protein>
    <recommendedName>
        <fullName evidence="4">Carrier domain-containing protein</fullName>
    </recommendedName>
</protein>
<dbReference type="InterPro" id="IPR016180">
    <property type="entry name" value="Ribosomal_uL16_dom"/>
</dbReference>
<dbReference type="OrthoDB" id="5393573at2759"/>
<dbReference type="GO" id="GO:1990904">
    <property type="term" value="C:ribonucleoprotein complex"/>
    <property type="evidence" value="ECO:0007669"/>
    <property type="project" value="UniProtKB-KW"/>
</dbReference>
<evidence type="ECO:0000313" key="6">
    <source>
        <dbReference type="Proteomes" id="UP000654075"/>
    </source>
</evidence>
<evidence type="ECO:0000259" key="4">
    <source>
        <dbReference type="PROSITE" id="PS50075"/>
    </source>
</evidence>
<name>A0A813EBT1_POLGL</name>
<dbReference type="GO" id="GO:0003735">
    <property type="term" value="F:structural constituent of ribosome"/>
    <property type="evidence" value="ECO:0007669"/>
    <property type="project" value="InterPro"/>
</dbReference>
<dbReference type="GO" id="GO:0005840">
    <property type="term" value="C:ribosome"/>
    <property type="evidence" value="ECO:0007669"/>
    <property type="project" value="UniProtKB-KW"/>
</dbReference>
<dbReference type="InterPro" id="IPR036920">
    <property type="entry name" value="Ribosomal_uL16_sf"/>
</dbReference>
<dbReference type="InterPro" id="IPR047873">
    <property type="entry name" value="Ribosomal_uL16"/>
</dbReference>
<evidence type="ECO:0000313" key="5">
    <source>
        <dbReference type="EMBL" id="CAE8596389.1"/>
    </source>
</evidence>
<gene>
    <name evidence="5" type="ORF">PGLA1383_LOCUS14854</name>
</gene>
<feature type="domain" description="Carrier" evidence="4">
    <location>
        <begin position="629"/>
        <end position="712"/>
    </location>
</feature>
<dbReference type="InterPro" id="IPR036736">
    <property type="entry name" value="ACP-like_sf"/>
</dbReference>
<dbReference type="InterPro" id="IPR009081">
    <property type="entry name" value="PP-bd_ACP"/>
</dbReference>
<evidence type="ECO:0000256" key="3">
    <source>
        <dbReference type="ARBA" id="ARBA00023274"/>
    </source>
</evidence>
<dbReference type="Gene3D" id="1.10.1200.10">
    <property type="entry name" value="ACP-like"/>
    <property type="match status" value="1"/>
</dbReference>
<feature type="non-terminal residue" evidence="5">
    <location>
        <position position="746"/>
    </location>
</feature>
<dbReference type="Pfam" id="PF00252">
    <property type="entry name" value="Ribosomal_L16"/>
    <property type="match status" value="1"/>
</dbReference>
<dbReference type="Proteomes" id="UP000654075">
    <property type="component" value="Unassembled WGS sequence"/>
</dbReference>
<dbReference type="GO" id="GO:0000036">
    <property type="term" value="F:acyl carrier activity"/>
    <property type="evidence" value="ECO:0007669"/>
    <property type="project" value="InterPro"/>
</dbReference>
<dbReference type="EMBL" id="CAJNNV010008552">
    <property type="protein sequence ID" value="CAE8596389.1"/>
    <property type="molecule type" value="Genomic_DNA"/>
</dbReference>
<dbReference type="SUPFAM" id="SSF47336">
    <property type="entry name" value="ACP-like"/>
    <property type="match status" value="1"/>
</dbReference>
<dbReference type="Pfam" id="PF00550">
    <property type="entry name" value="PP-binding"/>
    <property type="match status" value="1"/>
</dbReference>
<keyword evidence="3" id="KW-0687">Ribonucleoprotein</keyword>
<dbReference type="PROSITE" id="PS50075">
    <property type="entry name" value="CARRIER"/>
    <property type="match status" value="1"/>
</dbReference>
<sequence length="746" mass="80859">AIAIKALRQSGDCAAAALEGLESRLRARGGIASPDAGIAALSAERRAELLLNFSGELAELVASAVPRIAQLALPHKSEGVAREAEKQLRWIRESWEAVLTCKTQITDLYMDNDELSEQRQAELLAEAADLLEECSEPPKICESEVPQVRDFLVEALRSQHLDEPLPQAAELVRGVFGWACSTSYRPQDFDHEGMSSPKLFVTAENPAKFSIAGATQATFSIAGATQALFSKPSAGLRAEAVKLQLCWLTNKQLEDARRAITTAMSRLGKAITQRLLGIAESRMGASKGKFESWVAAIKPGVVLFEVKFAVKEEGPSMFELEAIWRGYFTRQRRLKLLRPQLAAELAALQPPALEALTQLQRDCTALGSVDLGGLCGTSALAFWLNARNLAVILALLLMPIRRFPSSPECWAGALCSAPLFAGGAPLFPMDIDHFVLGVGPLAPLPPPGRPSFSQPRGGLQGDGKELQALSSWAAFGLWLPVRFGLPPLRIFQPHMILTQLRLSAEALVASCLGGASLENGQAGKPVLRLAPLLRAVGIALWRPLLAARGDFASISVQACEVDWTFDVARVAIHGPDESLALPKGVSEPSLAFRAGAVLILRILRVAFAEGLPSSVPSRCFRPVRAVVVARHAARGEEIIDEVMSILKGEMPSYSGEVTADTELAVLEKNSDSLDSLEALMALEDKFNVELEDDEFAKVKTVQELAELIQQTPKGMKLRTVDDETYNAMVRRTHAENRWGELDLLDK</sequence>
<dbReference type="PANTHER" id="PTHR46153:SF2">
    <property type="entry name" value="ACYL CARRIER PROTEIN"/>
    <property type="match status" value="1"/>
</dbReference>
<reference evidence="5" key="1">
    <citation type="submission" date="2021-02" db="EMBL/GenBank/DDBJ databases">
        <authorList>
            <person name="Dougan E. K."/>
            <person name="Rhodes N."/>
            <person name="Thang M."/>
            <person name="Chan C."/>
        </authorList>
    </citation>
    <scope>NUCLEOTIDE SEQUENCE</scope>
</reference>
<dbReference type="CDD" id="cd01433">
    <property type="entry name" value="Ribosomal_L16_L10e"/>
    <property type="match status" value="1"/>
</dbReference>
<dbReference type="InterPro" id="IPR044813">
    <property type="entry name" value="ACP_chloroplastic"/>
</dbReference>
<dbReference type="GO" id="GO:0006412">
    <property type="term" value="P:translation"/>
    <property type="evidence" value="ECO:0007669"/>
    <property type="project" value="InterPro"/>
</dbReference>
<proteinExistence type="inferred from homology"/>
<evidence type="ECO:0000256" key="1">
    <source>
        <dbReference type="ARBA" id="ARBA00008931"/>
    </source>
</evidence>
<dbReference type="AlphaFoldDB" id="A0A813EBT1"/>
<keyword evidence="6" id="KW-1185">Reference proteome</keyword>
<dbReference type="SUPFAM" id="SSF54686">
    <property type="entry name" value="Ribosomal protein L16p/L10e"/>
    <property type="match status" value="1"/>
</dbReference>
<accession>A0A813EBT1</accession>
<keyword evidence="2" id="KW-0689">Ribosomal protein</keyword>
<comment type="similarity">
    <text evidence="1">Belongs to the universal ribosomal protein uL16 family.</text>
</comment>